<sequence>MPETMMRDALALLIATTTLFASYGAGAVALGGTAGRMRRTARLTLLLLFVAALLVGGEAAAIARSEAGATFAQWATFAALIAAPAMAAVSAAVRMAKFAAKLDMAAALQPSRTLRKAAADKKLVLPIHALTLGSIVYAAVTVFPSVRGSLSQLALFAGGVLAVAVLLAVRQHVKHKRIHRIDGTAAVYRLKRMLLLGTAMLVLPACLIHAAAGRTAAPSAYPAVIEVDTDGPGQEGRPSSANPEAKTMGWFPAGAGEPGIDPVSSIVR</sequence>
<keyword evidence="4" id="KW-1185">Reference proteome</keyword>
<organism evidence="3 4">
    <name type="scientific">Paenibacillus aurantiacus</name>
    <dbReference type="NCBI Taxonomy" id="1936118"/>
    <lineage>
        <taxon>Bacteria</taxon>
        <taxon>Bacillati</taxon>
        <taxon>Bacillota</taxon>
        <taxon>Bacilli</taxon>
        <taxon>Bacillales</taxon>
        <taxon>Paenibacillaceae</taxon>
        <taxon>Paenibacillus</taxon>
    </lineage>
</organism>
<evidence type="ECO:0000313" key="4">
    <source>
        <dbReference type="Proteomes" id="UP001589747"/>
    </source>
</evidence>
<dbReference type="Proteomes" id="UP001589747">
    <property type="component" value="Unassembled WGS sequence"/>
</dbReference>
<feature type="transmembrane region" description="Helical" evidence="2">
    <location>
        <begin position="43"/>
        <end position="62"/>
    </location>
</feature>
<keyword evidence="2" id="KW-0812">Transmembrane</keyword>
<feature type="transmembrane region" description="Helical" evidence="2">
    <location>
        <begin position="12"/>
        <end position="31"/>
    </location>
</feature>
<evidence type="ECO:0000256" key="2">
    <source>
        <dbReference type="SAM" id="Phobius"/>
    </source>
</evidence>
<feature type="transmembrane region" description="Helical" evidence="2">
    <location>
        <begin position="123"/>
        <end position="143"/>
    </location>
</feature>
<name>A0ABV5KYM3_9BACL</name>
<evidence type="ECO:0000313" key="3">
    <source>
        <dbReference type="EMBL" id="MFB9330329.1"/>
    </source>
</evidence>
<dbReference type="RefSeq" id="WP_377501410.1">
    <property type="nucleotide sequence ID" value="NZ_JBHMDO010000047.1"/>
</dbReference>
<feature type="transmembrane region" description="Helical" evidence="2">
    <location>
        <begin position="190"/>
        <end position="212"/>
    </location>
</feature>
<feature type="transmembrane region" description="Helical" evidence="2">
    <location>
        <begin position="149"/>
        <end position="169"/>
    </location>
</feature>
<proteinExistence type="predicted"/>
<keyword evidence="2" id="KW-0472">Membrane</keyword>
<reference evidence="3 4" key="1">
    <citation type="submission" date="2024-09" db="EMBL/GenBank/DDBJ databases">
        <authorList>
            <person name="Sun Q."/>
            <person name="Mori K."/>
        </authorList>
    </citation>
    <scope>NUCLEOTIDE SEQUENCE [LARGE SCALE GENOMIC DNA]</scope>
    <source>
        <strain evidence="3 4">TISTR 2452</strain>
    </source>
</reference>
<protein>
    <submittedName>
        <fullName evidence="3">Uncharacterized protein</fullName>
    </submittedName>
</protein>
<gene>
    <name evidence="3" type="ORF">ACFFSY_30660</name>
</gene>
<comment type="caution">
    <text evidence="3">The sequence shown here is derived from an EMBL/GenBank/DDBJ whole genome shotgun (WGS) entry which is preliminary data.</text>
</comment>
<evidence type="ECO:0000256" key="1">
    <source>
        <dbReference type="SAM" id="MobiDB-lite"/>
    </source>
</evidence>
<keyword evidence="2" id="KW-1133">Transmembrane helix</keyword>
<feature type="region of interest" description="Disordered" evidence="1">
    <location>
        <begin position="227"/>
        <end position="268"/>
    </location>
</feature>
<accession>A0ABV5KYM3</accession>
<feature type="transmembrane region" description="Helical" evidence="2">
    <location>
        <begin position="74"/>
        <end position="93"/>
    </location>
</feature>
<dbReference type="EMBL" id="JBHMDO010000047">
    <property type="protein sequence ID" value="MFB9330329.1"/>
    <property type="molecule type" value="Genomic_DNA"/>
</dbReference>